<dbReference type="Proteomes" id="UP000053244">
    <property type="component" value="Unassembled WGS sequence"/>
</dbReference>
<keyword evidence="3" id="KW-1185">Reference proteome</keyword>
<sequence>MFIGFRAAEDRVIAALAEAGYADITRTQARLLAGIDLDGTRLVVLAERARIPKQTALALVNGLEAAGYVERVPDHSDGRARLIRLTARGQGIMPVAVAEEARIEADWQTVLGARRMGALRSALWALALDADPHLHPPESPRRDGHDRHPG</sequence>
<organism evidence="2 3">
    <name type="scientific">Actinoplanes awajinensis subsp. mycoplanecinus</name>
    <dbReference type="NCBI Taxonomy" id="135947"/>
    <lineage>
        <taxon>Bacteria</taxon>
        <taxon>Bacillati</taxon>
        <taxon>Actinomycetota</taxon>
        <taxon>Actinomycetes</taxon>
        <taxon>Micromonosporales</taxon>
        <taxon>Micromonosporaceae</taxon>
        <taxon>Actinoplanes</taxon>
    </lineage>
</organism>
<evidence type="ECO:0000259" key="1">
    <source>
        <dbReference type="PROSITE" id="PS50995"/>
    </source>
</evidence>
<dbReference type="InterPro" id="IPR039422">
    <property type="entry name" value="MarR/SlyA-like"/>
</dbReference>
<dbReference type="EMBL" id="LLZH01000307">
    <property type="protein sequence ID" value="KUL26351.1"/>
    <property type="molecule type" value="Genomic_DNA"/>
</dbReference>
<dbReference type="Pfam" id="PF12802">
    <property type="entry name" value="MarR_2"/>
    <property type="match status" value="1"/>
</dbReference>
<dbReference type="PROSITE" id="PS50995">
    <property type="entry name" value="HTH_MARR_2"/>
    <property type="match status" value="1"/>
</dbReference>
<name>A0A124G8L8_9ACTN</name>
<evidence type="ECO:0000313" key="2">
    <source>
        <dbReference type="EMBL" id="KUL26351.1"/>
    </source>
</evidence>
<dbReference type="Gene3D" id="1.10.10.10">
    <property type="entry name" value="Winged helix-like DNA-binding domain superfamily/Winged helix DNA-binding domain"/>
    <property type="match status" value="1"/>
</dbReference>
<dbReference type="OrthoDB" id="122135at2"/>
<protein>
    <recommendedName>
        <fullName evidence="1">HTH marR-type domain-containing protein</fullName>
    </recommendedName>
</protein>
<dbReference type="SMART" id="SM00347">
    <property type="entry name" value="HTH_MARR"/>
    <property type="match status" value="1"/>
</dbReference>
<dbReference type="SUPFAM" id="SSF46785">
    <property type="entry name" value="Winged helix' DNA-binding domain"/>
    <property type="match status" value="1"/>
</dbReference>
<comment type="caution">
    <text evidence="2">The sequence shown here is derived from an EMBL/GenBank/DDBJ whole genome shotgun (WGS) entry which is preliminary data.</text>
</comment>
<gene>
    <name evidence="2" type="ORF">ADL15_38755</name>
</gene>
<dbReference type="GO" id="GO:0003700">
    <property type="term" value="F:DNA-binding transcription factor activity"/>
    <property type="evidence" value="ECO:0007669"/>
    <property type="project" value="InterPro"/>
</dbReference>
<dbReference type="PANTHER" id="PTHR33164">
    <property type="entry name" value="TRANSCRIPTIONAL REGULATOR, MARR FAMILY"/>
    <property type="match status" value="1"/>
</dbReference>
<dbReference type="InterPro" id="IPR000835">
    <property type="entry name" value="HTH_MarR-typ"/>
</dbReference>
<dbReference type="GO" id="GO:0006950">
    <property type="term" value="P:response to stress"/>
    <property type="evidence" value="ECO:0007669"/>
    <property type="project" value="TreeGrafter"/>
</dbReference>
<dbReference type="InterPro" id="IPR036388">
    <property type="entry name" value="WH-like_DNA-bd_sf"/>
</dbReference>
<accession>A0A124G8L8</accession>
<feature type="domain" description="HTH marR-type" evidence="1">
    <location>
        <begin position="1"/>
        <end position="128"/>
    </location>
</feature>
<dbReference type="RefSeq" id="WP_067702432.1">
    <property type="nucleotide sequence ID" value="NZ_LLZH01000307.1"/>
</dbReference>
<dbReference type="InterPro" id="IPR036390">
    <property type="entry name" value="WH_DNA-bd_sf"/>
</dbReference>
<dbReference type="AlphaFoldDB" id="A0A124G8L8"/>
<reference evidence="2 3" key="1">
    <citation type="submission" date="2015-10" db="EMBL/GenBank/DDBJ databases">
        <authorList>
            <person name="Gilbert D.G."/>
        </authorList>
    </citation>
    <scope>NUCLEOTIDE SEQUENCE [LARGE SCALE GENOMIC DNA]</scope>
    <source>
        <strain evidence="2 3">NRRL B-16712</strain>
    </source>
</reference>
<proteinExistence type="predicted"/>
<evidence type="ECO:0000313" key="3">
    <source>
        <dbReference type="Proteomes" id="UP000053244"/>
    </source>
</evidence>
<dbReference type="PANTHER" id="PTHR33164:SF57">
    <property type="entry name" value="MARR-FAMILY TRANSCRIPTIONAL REGULATOR"/>
    <property type="match status" value="1"/>
</dbReference>